<evidence type="ECO:0000256" key="1">
    <source>
        <dbReference type="SAM" id="MobiDB-lite"/>
    </source>
</evidence>
<feature type="compositionally biased region" description="Polar residues" evidence="1">
    <location>
        <begin position="69"/>
        <end position="79"/>
    </location>
</feature>
<proteinExistence type="predicted"/>
<dbReference type="AlphaFoldDB" id="A0A9P4R543"/>
<feature type="compositionally biased region" description="Acidic residues" evidence="1">
    <location>
        <begin position="122"/>
        <end position="135"/>
    </location>
</feature>
<keyword evidence="3" id="KW-1185">Reference proteome</keyword>
<dbReference type="EMBL" id="ML996104">
    <property type="protein sequence ID" value="KAF2739488.1"/>
    <property type="molecule type" value="Genomic_DNA"/>
</dbReference>
<evidence type="ECO:0000313" key="2">
    <source>
        <dbReference type="EMBL" id="KAF2739488.1"/>
    </source>
</evidence>
<reference evidence="2" key="1">
    <citation type="journal article" date="2020" name="Stud. Mycol.">
        <title>101 Dothideomycetes genomes: a test case for predicting lifestyles and emergence of pathogens.</title>
        <authorList>
            <person name="Haridas S."/>
            <person name="Albert R."/>
            <person name="Binder M."/>
            <person name="Bloem J."/>
            <person name="Labutti K."/>
            <person name="Salamov A."/>
            <person name="Andreopoulos B."/>
            <person name="Baker S."/>
            <person name="Barry K."/>
            <person name="Bills G."/>
            <person name="Bluhm B."/>
            <person name="Cannon C."/>
            <person name="Castanera R."/>
            <person name="Culley D."/>
            <person name="Daum C."/>
            <person name="Ezra D."/>
            <person name="Gonzalez J."/>
            <person name="Henrissat B."/>
            <person name="Kuo A."/>
            <person name="Liang C."/>
            <person name="Lipzen A."/>
            <person name="Lutzoni F."/>
            <person name="Magnuson J."/>
            <person name="Mondo S."/>
            <person name="Nolan M."/>
            <person name="Ohm R."/>
            <person name="Pangilinan J."/>
            <person name="Park H.-J."/>
            <person name="Ramirez L."/>
            <person name="Alfaro M."/>
            <person name="Sun H."/>
            <person name="Tritt A."/>
            <person name="Yoshinaga Y."/>
            <person name="Zwiers L.-H."/>
            <person name="Turgeon B."/>
            <person name="Goodwin S."/>
            <person name="Spatafora J."/>
            <person name="Crous P."/>
            <person name="Grigoriev I."/>
        </authorList>
    </citation>
    <scope>NUCLEOTIDE SEQUENCE</scope>
    <source>
        <strain evidence="2">CBS 125425</strain>
    </source>
</reference>
<gene>
    <name evidence="2" type="ORF">EJ04DRAFT_326824</name>
</gene>
<evidence type="ECO:0000313" key="3">
    <source>
        <dbReference type="Proteomes" id="UP000799444"/>
    </source>
</evidence>
<sequence>MSHVNGVASGTSSPSHGSVPATPNPTPRSWAQDTMEPVPPLNMSAVSNTLDSIAEEVNNAALPSPPVNTPANTISPTPSVLGTVRRARGLSQLGDRLVQLRREAGVLDDLDSSRSVMGSSVQEEEEHEEEDEGEGSGDSPPEGIQVSLISSKLAKIPILLGTPYVDPRVHEFLAAHAAAGDPVTLTLPEIDDDPEKKDKPTVVPEASNWAAQTLDEVGQALKRIEQMAEDDADVGQSLTARDYYFRRLRAVLASEDRKWPVTLEELGVTERSS</sequence>
<dbReference type="OrthoDB" id="407617at2759"/>
<organism evidence="2 3">
    <name type="scientific">Polyplosphaeria fusca</name>
    <dbReference type="NCBI Taxonomy" id="682080"/>
    <lineage>
        <taxon>Eukaryota</taxon>
        <taxon>Fungi</taxon>
        <taxon>Dikarya</taxon>
        <taxon>Ascomycota</taxon>
        <taxon>Pezizomycotina</taxon>
        <taxon>Dothideomycetes</taxon>
        <taxon>Pleosporomycetidae</taxon>
        <taxon>Pleosporales</taxon>
        <taxon>Tetraplosphaeriaceae</taxon>
        <taxon>Polyplosphaeria</taxon>
    </lineage>
</organism>
<name>A0A9P4R543_9PLEO</name>
<protein>
    <submittedName>
        <fullName evidence="2">Uncharacterized protein</fullName>
    </submittedName>
</protein>
<accession>A0A9P4R543</accession>
<feature type="region of interest" description="Disordered" evidence="1">
    <location>
        <begin position="1"/>
        <end position="79"/>
    </location>
</feature>
<comment type="caution">
    <text evidence="2">The sequence shown here is derived from an EMBL/GenBank/DDBJ whole genome shotgun (WGS) entry which is preliminary data.</text>
</comment>
<dbReference type="Proteomes" id="UP000799444">
    <property type="component" value="Unassembled WGS sequence"/>
</dbReference>
<feature type="region of interest" description="Disordered" evidence="1">
    <location>
        <begin position="109"/>
        <end position="144"/>
    </location>
</feature>